<evidence type="ECO:0000256" key="3">
    <source>
        <dbReference type="ARBA" id="ARBA00022475"/>
    </source>
</evidence>
<evidence type="ECO:0000256" key="5">
    <source>
        <dbReference type="ARBA" id="ARBA00022989"/>
    </source>
</evidence>
<evidence type="ECO:0000313" key="11">
    <source>
        <dbReference type="Proteomes" id="UP001165124"/>
    </source>
</evidence>
<evidence type="ECO:0000256" key="8">
    <source>
        <dbReference type="SAM" id="MobiDB-lite"/>
    </source>
</evidence>
<dbReference type="InterPro" id="IPR050809">
    <property type="entry name" value="UgpAE/MalFG_permease"/>
</dbReference>
<evidence type="ECO:0000256" key="4">
    <source>
        <dbReference type="ARBA" id="ARBA00022692"/>
    </source>
</evidence>
<feature type="compositionally biased region" description="Low complexity" evidence="8">
    <location>
        <begin position="21"/>
        <end position="33"/>
    </location>
</feature>
<feature type="region of interest" description="Disordered" evidence="8">
    <location>
        <begin position="1"/>
        <end position="33"/>
    </location>
</feature>
<comment type="caution">
    <text evidence="10">The sequence shown here is derived from an EMBL/GenBank/DDBJ whole genome shotgun (WGS) entry which is preliminary data.</text>
</comment>
<feature type="compositionally biased region" description="Basic and acidic residues" evidence="8">
    <location>
        <begin position="7"/>
        <end position="19"/>
    </location>
</feature>
<dbReference type="GO" id="GO:0005886">
    <property type="term" value="C:plasma membrane"/>
    <property type="evidence" value="ECO:0007669"/>
    <property type="project" value="UniProtKB-SubCell"/>
</dbReference>
<evidence type="ECO:0000259" key="9">
    <source>
        <dbReference type="PROSITE" id="PS50928"/>
    </source>
</evidence>
<feature type="transmembrane region" description="Helical" evidence="7">
    <location>
        <begin position="40"/>
        <end position="59"/>
    </location>
</feature>
<dbReference type="InterPro" id="IPR035906">
    <property type="entry name" value="MetI-like_sf"/>
</dbReference>
<keyword evidence="4 7" id="KW-0812">Transmembrane</keyword>
<dbReference type="Proteomes" id="UP001165124">
    <property type="component" value="Unassembled WGS sequence"/>
</dbReference>
<comment type="subcellular location">
    <subcellularLocation>
        <location evidence="1 7">Cell membrane</location>
        <topology evidence="1 7">Multi-pass membrane protein</topology>
    </subcellularLocation>
</comment>
<sequence>MTIVARPESRRARRADRPAARRSGAPRGAGSPGEPRRIGWLYVLPALLVYGAFLLWPLVRGAQFSLYEWDGLGPATWAGLSNYGEMLSDPVLRGSFGHLAVLIVFYAVLPCGVAFVLVGAMSRARVRGLAFFRTALFLPQVVAMVAVAVAWQWMYSADGPVNGLLRALHSLGLPDWSRGWLGDFTFALPAVGLIGTWVNIGLAMVLLLAGVQKIPRELYEAARIDGAGPVREFWTVTLPGLRRELAVALTLTSILALRNFDLIYMATGGGPGDATKVPAYEVYNRTFNTGEVGLGCAVGITIAALAFAITAGIRRAVEGRPDRAEGRA</sequence>
<keyword evidence="6 7" id="KW-0472">Membrane</keyword>
<dbReference type="Pfam" id="PF00528">
    <property type="entry name" value="BPD_transp_1"/>
    <property type="match status" value="1"/>
</dbReference>
<keyword evidence="5 7" id="KW-1133">Transmembrane helix</keyword>
<feature type="transmembrane region" description="Helical" evidence="7">
    <location>
        <begin position="292"/>
        <end position="313"/>
    </location>
</feature>
<keyword evidence="2 7" id="KW-0813">Transport</keyword>
<feature type="transmembrane region" description="Helical" evidence="7">
    <location>
        <begin position="186"/>
        <end position="209"/>
    </location>
</feature>
<dbReference type="RefSeq" id="WP_106258664.1">
    <property type="nucleotide sequence ID" value="NZ_BSRZ01000007.1"/>
</dbReference>
<protein>
    <submittedName>
        <fullName evidence="10">Sugar ABC transporter permease</fullName>
    </submittedName>
</protein>
<feature type="transmembrane region" description="Helical" evidence="7">
    <location>
        <begin position="130"/>
        <end position="154"/>
    </location>
</feature>
<keyword evidence="3" id="KW-1003">Cell membrane</keyword>
<dbReference type="InterPro" id="IPR000515">
    <property type="entry name" value="MetI-like"/>
</dbReference>
<dbReference type="PANTHER" id="PTHR43227">
    <property type="entry name" value="BLL4140 PROTEIN"/>
    <property type="match status" value="1"/>
</dbReference>
<dbReference type="CDD" id="cd06261">
    <property type="entry name" value="TM_PBP2"/>
    <property type="match status" value="1"/>
</dbReference>
<keyword evidence="11" id="KW-1185">Reference proteome</keyword>
<evidence type="ECO:0000256" key="6">
    <source>
        <dbReference type="ARBA" id="ARBA00023136"/>
    </source>
</evidence>
<evidence type="ECO:0000256" key="2">
    <source>
        <dbReference type="ARBA" id="ARBA00022448"/>
    </source>
</evidence>
<comment type="similarity">
    <text evidence="7">Belongs to the binding-protein-dependent transport system permease family.</text>
</comment>
<dbReference type="PANTHER" id="PTHR43227:SF8">
    <property type="entry name" value="DIACETYLCHITOBIOSE UPTAKE SYSTEM PERMEASE PROTEIN DASB"/>
    <property type="match status" value="1"/>
</dbReference>
<organism evidence="10 11">
    <name type="scientific">Actinomadura rubrobrunea</name>
    <dbReference type="NCBI Taxonomy" id="115335"/>
    <lineage>
        <taxon>Bacteria</taxon>
        <taxon>Bacillati</taxon>
        <taxon>Actinomycetota</taxon>
        <taxon>Actinomycetes</taxon>
        <taxon>Streptosporangiales</taxon>
        <taxon>Thermomonosporaceae</taxon>
        <taxon>Actinomadura</taxon>
    </lineage>
</organism>
<dbReference type="SUPFAM" id="SSF161098">
    <property type="entry name" value="MetI-like"/>
    <property type="match status" value="1"/>
</dbReference>
<evidence type="ECO:0000313" key="10">
    <source>
        <dbReference type="EMBL" id="GLW65110.1"/>
    </source>
</evidence>
<dbReference type="GO" id="GO:0055085">
    <property type="term" value="P:transmembrane transport"/>
    <property type="evidence" value="ECO:0007669"/>
    <property type="project" value="InterPro"/>
</dbReference>
<evidence type="ECO:0000256" key="7">
    <source>
        <dbReference type="RuleBase" id="RU363032"/>
    </source>
</evidence>
<evidence type="ECO:0000256" key="1">
    <source>
        <dbReference type="ARBA" id="ARBA00004651"/>
    </source>
</evidence>
<name>A0A9W6PVC8_9ACTN</name>
<dbReference type="EMBL" id="BSRZ01000007">
    <property type="protein sequence ID" value="GLW65110.1"/>
    <property type="molecule type" value="Genomic_DNA"/>
</dbReference>
<feature type="domain" description="ABC transmembrane type-1" evidence="9">
    <location>
        <begin position="92"/>
        <end position="313"/>
    </location>
</feature>
<gene>
    <name evidence="10" type="ORF">Arub01_33540</name>
</gene>
<dbReference type="Gene3D" id="1.10.3720.10">
    <property type="entry name" value="MetI-like"/>
    <property type="match status" value="1"/>
</dbReference>
<dbReference type="AlphaFoldDB" id="A0A9W6PVC8"/>
<proteinExistence type="inferred from homology"/>
<feature type="transmembrane region" description="Helical" evidence="7">
    <location>
        <begin position="96"/>
        <end position="118"/>
    </location>
</feature>
<reference evidence="10" key="1">
    <citation type="submission" date="2023-02" db="EMBL/GenBank/DDBJ databases">
        <title>Actinomadura rubrobrunea NBRC 14622.</title>
        <authorList>
            <person name="Ichikawa N."/>
            <person name="Sato H."/>
            <person name="Tonouchi N."/>
        </authorList>
    </citation>
    <scope>NUCLEOTIDE SEQUENCE</scope>
    <source>
        <strain evidence="10">NBRC 14622</strain>
    </source>
</reference>
<dbReference type="PROSITE" id="PS50928">
    <property type="entry name" value="ABC_TM1"/>
    <property type="match status" value="1"/>
</dbReference>
<accession>A0A9W6PVC8</accession>